<sequence>MAPALKAMERASLATEKASEQMEKAAAEFEKLSVQTNIDLPRTLEEMEKASEEWDALGEELREIIGNVERWGKFSGAEEALTKLTESILEEPSRAIDGARDEAESYLKRLTNDFDRAMGQLSDWERQLKGAVEGWEQSWDENARFIDDGLDGSGDDVDVKARDEMIERRNARRAKVKEALAAAEAATEQAREASRALLSDDSGDDANGGEDAQTKEEKLLEMGKQADEVSQRMKVALLAMEEAKGETNSARDSWK</sequence>
<feature type="region of interest" description="Disordered" evidence="2">
    <location>
        <begin position="185"/>
        <end position="226"/>
    </location>
</feature>
<reference evidence="3 4" key="1">
    <citation type="journal article" date="2009" name="Science">
        <title>Green evolution and dynamic adaptations revealed by genomes of the marine picoeukaryotes Micromonas.</title>
        <authorList>
            <person name="Worden A.Z."/>
            <person name="Lee J.H."/>
            <person name="Mock T."/>
            <person name="Rouze P."/>
            <person name="Simmons M.P."/>
            <person name="Aerts A.L."/>
            <person name="Allen A.E."/>
            <person name="Cuvelier M.L."/>
            <person name="Derelle E."/>
            <person name="Everett M.V."/>
            <person name="Foulon E."/>
            <person name="Grimwood J."/>
            <person name="Gundlach H."/>
            <person name="Henrissat B."/>
            <person name="Napoli C."/>
            <person name="McDonald S.M."/>
            <person name="Parker M.S."/>
            <person name="Rombauts S."/>
            <person name="Salamov A."/>
            <person name="Von Dassow P."/>
            <person name="Badger J.H."/>
            <person name="Coutinho P.M."/>
            <person name="Demir E."/>
            <person name="Dubchak I."/>
            <person name="Gentemann C."/>
            <person name="Eikrem W."/>
            <person name="Gready J.E."/>
            <person name="John U."/>
            <person name="Lanier W."/>
            <person name="Lindquist E.A."/>
            <person name="Lucas S."/>
            <person name="Mayer K.F."/>
            <person name="Moreau H."/>
            <person name="Not F."/>
            <person name="Otillar R."/>
            <person name="Panaud O."/>
            <person name="Pangilinan J."/>
            <person name="Paulsen I."/>
            <person name="Piegu B."/>
            <person name="Poliakov A."/>
            <person name="Robbens S."/>
            <person name="Schmutz J."/>
            <person name="Toulza E."/>
            <person name="Wyss T."/>
            <person name="Zelensky A."/>
            <person name="Zhou K."/>
            <person name="Armbrust E.V."/>
            <person name="Bhattacharya D."/>
            <person name="Goodenough U.W."/>
            <person name="Van de Peer Y."/>
            <person name="Grigoriev I.V."/>
        </authorList>
    </citation>
    <scope>NUCLEOTIDE SEQUENCE [LARGE SCALE GENOMIC DNA]</scope>
    <source>
        <strain evidence="4">RCC299 / NOUM17</strain>
    </source>
</reference>
<dbReference type="GeneID" id="8244225"/>
<evidence type="ECO:0000313" key="3">
    <source>
        <dbReference type="EMBL" id="ACO64553.1"/>
    </source>
</evidence>
<name>C1E8Q6_MICCC</name>
<keyword evidence="4" id="KW-1185">Reference proteome</keyword>
<dbReference type="Proteomes" id="UP000002009">
    <property type="component" value="Chromosome 6"/>
</dbReference>
<feature type="compositionally biased region" description="Basic and acidic residues" evidence="2">
    <location>
        <begin position="212"/>
        <end position="226"/>
    </location>
</feature>
<dbReference type="KEGG" id="mis:MICPUN_101091"/>
<dbReference type="InParanoid" id="C1E8Q6"/>
<feature type="coiled-coil region" evidence="1">
    <location>
        <begin position="8"/>
        <end position="35"/>
    </location>
</feature>
<organism evidence="3 4">
    <name type="scientific">Micromonas commoda (strain RCC299 / NOUM17 / CCMP2709)</name>
    <name type="common">Picoplanktonic green alga</name>
    <dbReference type="NCBI Taxonomy" id="296587"/>
    <lineage>
        <taxon>Eukaryota</taxon>
        <taxon>Viridiplantae</taxon>
        <taxon>Chlorophyta</taxon>
        <taxon>Mamiellophyceae</taxon>
        <taxon>Mamiellales</taxon>
        <taxon>Mamiellaceae</taxon>
        <taxon>Micromonas</taxon>
    </lineage>
</organism>
<dbReference type="OrthoDB" id="10639245at2759"/>
<dbReference type="RefSeq" id="XP_002503295.1">
    <property type="nucleotide sequence ID" value="XM_002503249.1"/>
</dbReference>
<evidence type="ECO:0000256" key="1">
    <source>
        <dbReference type="SAM" id="Coils"/>
    </source>
</evidence>
<keyword evidence="1" id="KW-0175">Coiled coil</keyword>
<proteinExistence type="predicted"/>
<accession>C1E8Q6</accession>
<gene>
    <name evidence="3" type="ORF">MICPUN_101091</name>
</gene>
<dbReference type="AlphaFoldDB" id="C1E8Q6"/>
<protein>
    <submittedName>
        <fullName evidence="3">Uncharacterized protein</fullName>
    </submittedName>
</protein>
<dbReference type="EMBL" id="CP001327">
    <property type="protein sequence ID" value="ACO64553.1"/>
    <property type="molecule type" value="Genomic_DNA"/>
</dbReference>
<evidence type="ECO:0000313" key="4">
    <source>
        <dbReference type="Proteomes" id="UP000002009"/>
    </source>
</evidence>
<evidence type="ECO:0000256" key="2">
    <source>
        <dbReference type="SAM" id="MobiDB-lite"/>
    </source>
</evidence>